<keyword evidence="2" id="KW-1185">Reference proteome</keyword>
<gene>
    <name evidence="1" type="ORF">BDR25DRAFT_283159</name>
</gene>
<dbReference type="Proteomes" id="UP000799755">
    <property type="component" value="Unassembled WGS sequence"/>
</dbReference>
<evidence type="ECO:0000313" key="1">
    <source>
        <dbReference type="EMBL" id="KAF2472663.1"/>
    </source>
</evidence>
<protein>
    <submittedName>
        <fullName evidence="1">Uncharacterized protein</fullName>
    </submittedName>
</protein>
<evidence type="ECO:0000313" key="2">
    <source>
        <dbReference type="Proteomes" id="UP000799755"/>
    </source>
</evidence>
<comment type="caution">
    <text evidence="1">The sequence shown here is derived from an EMBL/GenBank/DDBJ whole genome shotgun (WGS) entry which is preliminary data.</text>
</comment>
<proteinExistence type="predicted"/>
<name>A0ACB6R089_9PLEO</name>
<sequence length="395" mass="44852">MQQKPRPPYCEDARRPFDPDVFFHNWTLGKYTKDPGTFRNFISNCFNLSDSDSYEYKALGTTTLGLTQVAIDAKRKNGLHDWYHDENGINVQDPPTLDQIHDYCKLFTPEVSLPSALRGFRSNAKKDTLSRSIADHLASRFHNATTGLLPSNKKRLHDNPYLTFWVYSCQELEWAGPWPNSLYTKASHHILPIFYHHFGCAVPTFSALWVIAKLAQPSKPSKEPVKPILDIGSGNGYWTYLLRKLPLDSSMKELEVYPIDNGTSEYRVMWIPDTIPMSGIKFLNTYHYEGLTIDSGKNCILLLVYPQATGDFTSGILKKFQGDTIVVAGTQNENGFTGFKNQTVEGWMGEWKKEFELVLRMPLPSFAGKDEGLFVFRRGRVEGFGRELGLVSLKG</sequence>
<organism evidence="1 2">
    <name type="scientific">Lindgomyces ingoldianus</name>
    <dbReference type="NCBI Taxonomy" id="673940"/>
    <lineage>
        <taxon>Eukaryota</taxon>
        <taxon>Fungi</taxon>
        <taxon>Dikarya</taxon>
        <taxon>Ascomycota</taxon>
        <taxon>Pezizomycotina</taxon>
        <taxon>Dothideomycetes</taxon>
        <taxon>Pleosporomycetidae</taxon>
        <taxon>Pleosporales</taxon>
        <taxon>Lindgomycetaceae</taxon>
        <taxon>Lindgomyces</taxon>
    </lineage>
</organism>
<dbReference type="EMBL" id="MU003501">
    <property type="protein sequence ID" value="KAF2472663.1"/>
    <property type="molecule type" value="Genomic_DNA"/>
</dbReference>
<reference evidence="1" key="1">
    <citation type="journal article" date="2020" name="Stud. Mycol.">
        <title>101 Dothideomycetes genomes: a test case for predicting lifestyles and emergence of pathogens.</title>
        <authorList>
            <person name="Haridas S."/>
            <person name="Albert R."/>
            <person name="Binder M."/>
            <person name="Bloem J."/>
            <person name="Labutti K."/>
            <person name="Salamov A."/>
            <person name="Andreopoulos B."/>
            <person name="Baker S."/>
            <person name="Barry K."/>
            <person name="Bills G."/>
            <person name="Bluhm B."/>
            <person name="Cannon C."/>
            <person name="Castanera R."/>
            <person name="Culley D."/>
            <person name="Daum C."/>
            <person name="Ezra D."/>
            <person name="Gonzalez J."/>
            <person name="Henrissat B."/>
            <person name="Kuo A."/>
            <person name="Liang C."/>
            <person name="Lipzen A."/>
            <person name="Lutzoni F."/>
            <person name="Magnuson J."/>
            <person name="Mondo S."/>
            <person name="Nolan M."/>
            <person name="Ohm R."/>
            <person name="Pangilinan J."/>
            <person name="Park H.-J."/>
            <person name="Ramirez L."/>
            <person name="Alfaro M."/>
            <person name="Sun H."/>
            <person name="Tritt A."/>
            <person name="Yoshinaga Y."/>
            <person name="Zwiers L.-H."/>
            <person name="Turgeon B."/>
            <person name="Goodwin S."/>
            <person name="Spatafora J."/>
            <person name="Crous P."/>
            <person name="Grigoriev I."/>
        </authorList>
    </citation>
    <scope>NUCLEOTIDE SEQUENCE</scope>
    <source>
        <strain evidence="1">ATCC 200398</strain>
    </source>
</reference>
<accession>A0ACB6R089</accession>